<gene>
    <name evidence="1" type="ORF">OCV88_11990</name>
</gene>
<dbReference type="Pfam" id="PF20069">
    <property type="entry name" value="DUF6465"/>
    <property type="match status" value="1"/>
</dbReference>
<sequence length="152" mass="17137">MEEKKTKTRMDEIKEDAKKKASVIKKETVKRAKAAKKEVEKFAENASEGTAELAKSAKKGAVKLAESASESTVELAKTAKKAAVRMRKPVTKVYLQYEGKEISQEEVSQKVLEQFRSMYEDIAAKKMDLYMKPEENAAYYVINGEYTGKIDL</sequence>
<dbReference type="Proteomes" id="UP001652442">
    <property type="component" value="Unassembled WGS sequence"/>
</dbReference>
<keyword evidence="2" id="KW-1185">Reference proteome</keyword>
<name>A0ABT2TN42_9FIRM</name>
<protein>
    <submittedName>
        <fullName evidence="1">DUF6465 family protein</fullName>
    </submittedName>
</protein>
<dbReference type="InterPro" id="IPR046313">
    <property type="entry name" value="DUF6465"/>
</dbReference>
<comment type="caution">
    <text evidence="1">The sequence shown here is derived from an EMBL/GenBank/DDBJ whole genome shotgun (WGS) entry which is preliminary data.</text>
</comment>
<evidence type="ECO:0000313" key="2">
    <source>
        <dbReference type="Proteomes" id="UP001652442"/>
    </source>
</evidence>
<evidence type="ECO:0000313" key="1">
    <source>
        <dbReference type="EMBL" id="MCU6763037.1"/>
    </source>
</evidence>
<accession>A0ABT2TN42</accession>
<reference evidence="1 2" key="1">
    <citation type="journal article" date="2021" name="ISME Commun">
        <title>Automated analysis of genomic sequences facilitates high-throughput and comprehensive description of bacteria.</title>
        <authorList>
            <person name="Hitch T.C.A."/>
        </authorList>
    </citation>
    <scope>NUCLEOTIDE SEQUENCE [LARGE SCALE GENOMIC DNA]</scope>
    <source>
        <strain evidence="1 2">Sanger_109</strain>
    </source>
</reference>
<dbReference type="RefSeq" id="WP_158425693.1">
    <property type="nucleotide sequence ID" value="NZ_JAOQJQ010000005.1"/>
</dbReference>
<organism evidence="1 2">
    <name type="scientific">Brotonthovivens ammoniilytica</name>
    <dbReference type="NCBI Taxonomy" id="2981725"/>
    <lineage>
        <taxon>Bacteria</taxon>
        <taxon>Bacillati</taxon>
        <taxon>Bacillota</taxon>
        <taxon>Clostridia</taxon>
        <taxon>Lachnospirales</taxon>
        <taxon>Lachnospiraceae</taxon>
        <taxon>Brotonthovivens</taxon>
    </lineage>
</organism>
<proteinExistence type="predicted"/>
<dbReference type="EMBL" id="JAOQJQ010000005">
    <property type="protein sequence ID" value="MCU6763037.1"/>
    <property type="molecule type" value="Genomic_DNA"/>
</dbReference>